<proteinExistence type="predicted"/>
<dbReference type="RefSeq" id="WP_184803000.1">
    <property type="nucleotide sequence ID" value="NZ_JACHMY010000001.1"/>
</dbReference>
<dbReference type="AlphaFoldDB" id="A0A7W9MXW8"/>
<comment type="caution">
    <text evidence="2">The sequence shown here is derived from an EMBL/GenBank/DDBJ whole genome shotgun (WGS) entry which is preliminary data.</text>
</comment>
<name>A0A7W9MXW8_9ACTN</name>
<evidence type="ECO:0000313" key="2">
    <source>
        <dbReference type="EMBL" id="MBB5840556.1"/>
    </source>
</evidence>
<organism evidence="2 3">
    <name type="scientific">Kribbella italica</name>
    <dbReference type="NCBI Taxonomy" id="1540520"/>
    <lineage>
        <taxon>Bacteria</taxon>
        <taxon>Bacillati</taxon>
        <taxon>Actinomycetota</taxon>
        <taxon>Actinomycetes</taxon>
        <taxon>Propionibacteriales</taxon>
        <taxon>Kribbellaceae</taxon>
        <taxon>Kribbella</taxon>
    </lineage>
</organism>
<accession>A0A7W9MXW8</accession>
<keyword evidence="3" id="KW-1185">Reference proteome</keyword>
<dbReference type="Proteomes" id="UP000549971">
    <property type="component" value="Unassembled WGS sequence"/>
</dbReference>
<evidence type="ECO:0000313" key="3">
    <source>
        <dbReference type="Proteomes" id="UP000549971"/>
    </source>
</evidence>
<evidence type="ECO:0000256" key="1">
    <source>
        <dbReference type="SAM" id="MobiDB-lite"/>
    </source>
</evidence>
<gene>
    <name evidence="2" type="ORF">HDA39_007290</name>
</gene>
<protein>
    <submittedName>
        <fullName evidence="2">Uncharacterized protein</fullName>
    </submittedName>
</protein>
<reference evidence="2 3" key="1">
    <citation type="submission" date="2020-08" db="EMBL/GenBank/DDBJ databases">
        <title>Sequencing the genomes of 1000 actinobacteria strains.</title>
        <authorList>
            <person name="Klenk H.-P."/>
        </authorList>
    </citation>
    <scope>NUCLEOTIDE SEQUENCE [LARGE SCALE GENOMIC DNA]</scope>
    <source>
        <strain evidence="2 3">DSM 28967</strain>
    </source>
</reference>
<feature type="compositionally biased region" description="Low complexity" evidence="1">
    <location>
        <begin position="230"/>
        <end position="242"/>
    </location>
</feature>
<feature type="region of interest" description="Disordered" evidence="1">
    <location>
        <begin position="223"/>
        <end position="248"/>
    </location>
</feature>
<dbReference type="EMBL" id="JACHMY010000001">
    <property type="protein sequence ID" value="MBB5840556.1"/>
    <property type="molecule type" value="Genomic_DNA"/>
</dbReference>
<sequence length="248" mass="26921">MTIELQELLADAAASKWEPEISEELARGIEERIIAFLPSRAKAALGAEEAAQRARVIAWERCKILAARPEVTASWGYLANTVRWRLADSVRAEALRRQRHPLMQVLPDRADVRVMTELGPLLEAVAVELTRMGLPEWTARRILMVATEGPRLERSAIRSRLVSTGIATSQAEGIAWLLRGGAANRSAVARLATGQHRAEVFSDPLVRRWLAAAAGMDATFSGGRRGTCRASAVPPSAESSSPGLARTA</sequence>